<dbReference type="EMBL" id="ACNN01000007">
    <property type="protein sequence ID" value="EEN83436.1"/>
    <property type="molecule type" value="Genomic_DNA"/>
</dbReference>
<evidence type="ECO:0000313" key="2">
    <source>
        <dbReference type="EMBL" id="EEN83436.1"/>
    </source>
</evidence>
<keyword evidence="1" id="KW-1133">Transmembrane helix</keyword>
<dbReference type="GeneID" id="93365027"/>
<sequence>MGDLDQGIATLVAAIIAAIISIVIGGFNIRMTLYQSKKKDFVSTITNARKEYMAELRKAVADFCAAAVAESNDSLNLIRLSFHLKMLMNPIDYPETWDGEAIQMIDKIILEEDKRDNISQFVVLMQAWLALEWKGMTIEGEKGILTEEEKEDLRDEAYWNLENYRKLKVDKK</sequence>
<proteinExistence type="predicted"/>
<dbReference type="RefSeq" id="WP_004332521.1">
    <property type="nucleotide sequence ID" value="NZ_ACNN01000007.1"/>
</dbReference>
<feature type="transmembrane region" description="Helical" evidence="1">
    <location>
        <begin position="6"/>
        <end position="29"/>
    </location>
</feature>
<dbReference type="Proteomes" id="UP000004295">
    <property type="component" value="Unassembled WGS sequence"/>
</dbReference>
<evidence type="ECO:0000256" key="1">
    <source>
        <dbReference type="SAM" id="Phobius"/>
    </source>
</evidence>
<dbReference type="AlphaFoldDB" id="C3J8I7"/>
<gene>
    <name evidence="2" type="ORF">POREN0001_0503</name>
</gene>
<name>C3J8I7_POREA</name>
<evidence type="ECO:0000313" key="3">
    <source>
        <dbReference type="Proteomes" id="UP000004295"/>
    </source>
</evidence>
<keyword evidence="3" id="KW-1185">Reference proteome</keyword>
<protein>
    <recommendedName>
        <fullName evidence="4">DUF4760 domain-containing protein</fullName>
    </recommendedName>
</protein>
<keyword evidence="1" id="KW-0812">Transmembrane</keyword>
<keyword evidence="1" id="KW-0472">Membrane</keyword>
<reference evidence="2 3" key="1">
    <citation type="submission" date="2009-04" db="EMBL/GenBank/DDBJ databases">
        <authorList>
            <person name="Sebastian Y."/>
            <person name="Madupu R."/>
            <person name="Durkin A.S."/>
            <person name="Torralba M."/>
            <person name="Methe B."/>
            <person name="Sutton G.G."/>
            <person name="Strausberg R.L."/>
            <person name="Nelson K.E."/>
        </authorList>
    </citation>
    <scope>NUCLEOTIDE SEQUENCE [LARGE SCALE GENOMIC DNA]</scope>
    <source>
        <strain evidence="3">ATCC 35406 / BCRC 14492 / JCM 8526 / NCTC 13058 / HG 370</strain>
    </source>
</reference>
<accession>C3J8I7</accession>
<dbReference type="STRING" id="553175.POREN0001_0503"/>
<comment type="caution">
    <text evidence="2">The sequence shown here is derived from an EMBL/GenBank/DDBJ whole genome shotgun (WGS) entry which is preliminary data.</text>
</comment>
<evidence type="ECO:0008006" key="4">
    <source>
        <dbReference type="Google" id="ProtNLM"/>
    </source>
</evidence>
<organism evidence="2 3">
    <name type="scientific">Porphyromonas endodontalis (strain ATCC 35406 / DSM 24491 / JCM 8526 / CCUG 16442 / BCRC 14492 / NCTC 13058 / HG 370)</name>
    <name type="common">Bacteroides endodontalis</name>
    <dbReference type="NCBI Taxonomy" id="553175"/>
    <lineage>
        <taxon>Bacteria</taxon>
        <taxon>Pseudomonadati</taxon>
        <taxon>Bacteroidota</taxon>
        <taxon>Bacteroidia</taxon>
        <taxon>Bacteroidales</taxon>
        <taxon>Porphyromonadaceae</taxon>
        <taxon>Porphyromonas</taxon>
    </lineage>
</organism>